<feature type="domain" description="L,D-TPase catalytic" evidence="2">
    <location>
        <begin position="74"/>
        <end position="233"/>
    </location>
</feature>
<dbReference type="AlphaFoldDB" id="A0AA41Q9M0"/>
<dbReference type="GO" id="GO:0071555">
    <property type="term" value="P:cell wall organization"/>
    <property type="evidence" value="ECO:0007669"/>
    <property type="project" value="UniProtKB-UniRule"/>
</dbReference>
<keyword evidence="4" id="KW-1185">Reference proteome</keyword>
<reference evidence="3" key="1">
    <citation type="submission" date="2022-01" db="EMBL/GenBank/DDBJ databases">
        <title>Genome-Based Taxonomic Classification of the Phylum Actinobacteria.</title>
        <authorList>
            <person name="Gao Y."/>
        </authorList>
    </citation>
    <scope>NUCLEOTIDE SEQUENCE</scope>
    <source>
        <strain evidence="3">KLBMP 8922</strain>
    </source>
</reference>
<dbReference type="InterPro" id="IPR005490">
    <property type="entry name" value="LD_TPept_cat_dom"/>
</dbReference>
<keyword evidence="1" id="KW-0133">Cell shape</keyword>
<dbReference type="Proteomes" id="UP001165378">
    <property type="component" value="Unassembled WGS sequence"/>
</dbReference>
<dbReference type="GO" id="GO:0008360">
    <property type="term" value="P:regulation of cell shape"/>
    <property type="evidence" value="ECO:0007669"/>
    <property type="project" value="UniProtKB-UniRule"/>
</dbReference>
<protein>
    <submittedName>
        <fullName evidence="3">L,D-transpeptidase family protein</fullName>
    </submittedName>
</protein>
<organism evidence="3 4">
    <name type="scientific">Yinghuangia soli</name>
    <dbReference type="NCBI Taxonomy" id="2908204"/>
    <lineage>
        <taxon>Bacteria</taxon>
        <taxon>Bacillati</taxon>
        <taxon>Actinomycetota</taxon>
        <taxon>Actinomycetes</taxon>
        <taxon>Kitasatosporales</taxon>
        <taxon>Streptomycetaceae</taxon>
        <taxon>Yinghuangia</taxon>
    </lineage>
</organism>
<feature type="active site" description="Nucleophile" evidence="1">
    <location>
        <position position="208"/>
    </location>
</feature>
<dbReference type="EMBL" id="JAKFHA010000059">
    <property type="protein sequence ID" value="MCF2533771.1"/>
    <property type="molecule type" value="Genomic_DNA"/>
</dbReference>
<name>A0AA41Q9M0_9ACTN</name>
<evidence type="ECO:0000313" key="4">
    <source>
        <dbReference type="Proteomes" id="UP001165378"/>
    </source>
</evidence>
<dbReference type="PROSITE" id="PS52029">
    <property type="entry name" value="LD_TPASE"/>
    <property type="match status" value="1"/>
</dbReference>
<dbReference type="PANTHER" id="PTHR38589">
    <property type="entry name" value="BLR0621 PROTEIN"/>
    <property type="match status" value="1"/>
</dbReference>
<keyword evidence="1" id="KW-0961">Cell wall biogenesis/degradation</keyword>
<proteinExistence type="predicted"/>
<comment type="caution">
    <text evidence="3">The sequence shown here is derived from an EMBL/GenBank/DDBJ whole genome shotgun (WGS) entry which is preliminary data.</text>
</comment>
<feature type="active site" description="Proton donor/acceptor" evidence="1">
    <location>
        <position position="198"/>
    </location>
</feature>
<comment type="pathway">
    <text evidence="1">Cell wall biogenesis; peptidoglycan biosynthesis.</text>
</comment>
<sequence>MAVVLLCCATLLTAAGCKKEESAGGSSVTPCPAPAAAKAAAPGSAAARTLPGLGQKTLASVPAAARQVLVVTGEGRDSACGAATLYELAADGWRPQGTWPTHNGFRGWTDDHREGDLRSPIGAFTLSDAGGRLADPGAKLPYDRSDLFRISGRGFADEPLEGSFDYVVAIDYNRRKGTSPLDPQRPLGREKGGGIWLHVDHGGPTHGCVSLRKDDMRTLLRALDPARKPVVVMGDAAALQR</sequence>
<evidence type="ECO:0000313" key="3">
    <source>
        <dbReference type="EMBL" id="MCF2533771.1"/>
    </source>
</evidence>
<dbReference type="GO" id="GO:0016740">
    <property type="term" value="F:transferase activity"/>
    <property type="evidence" value="ECO:0007669"/>
    <property type="project" value="InterPro"/>
</dbReference>
<dbReference type="PANTHER" id="PTHR38589:SF1">
    <property type="entry name" value="BLR0621 PROTEIN"/>
    <property type="match status" value="1"/>
</dbReference>
<dbReference type="RefSeq" id="WP_235058537.1">
    <property type="nucleotide sequence ID" value="NZ_JAKFHA010000059.1"/>
</dbReference>
<gene>
    <name evidence="3" type="ORF">LZ495_42045</name>
</gene>
<dbReference type="GO" id="GO:0009252">
    <property type="term" value="P:peptidoglycan biosynthetic process"/>
    <property type="evidence" value="ECO:0007669"/>
    <property type="project" value="UniProtKB-KW"/>
</dbReference>
<dbReference type="Pfam" id="PF03734">
    <property type="entry name" value="YkuD"/>
    <property type="match status" value="1"/>
</dbReference>
<dbReference type="CDD" id="cd16913">
    <property type="entry name" value="YkuD_like"/>
    <property type="match status" value="1"/>
</dbReference>
<keyword evidence="1" id="KW-0573">Peptidoglycan synthesis</keyword>
<evidence type="ECO:0000256" key="1">
    <source>
        <dbReference type="PROSITE-ProRule" id="PRU01373"/>
    </source>
</evidence>
<accession>A0AA41Q9M0</accession>
<evidence type="ECO:0000259" key="2">
    <source>
        <dbReference type="PROSITE" id="PS52029"/>
    </source>
</evidence>